<gene>
    <name evidence="2" type="ORF">TH53_21435</name>
</gene>
<dbReference type="RefSeq" id="WP_041885415.1">
    <property type="nucleotide sequence ID" value="NZ_CP157278.1"/>
</dbReference>
<dbReference type="PROSITE" id="PS51186">
    <property type="entry name" value="GNAT"/>
    <property type="match status" value="1"/>
</dbReference>
<dbReference type="SUPFAM" id="SSF55729">
    <property type="entry name" value="Acyl-CoA N-acyltransferases (Nat)"/>
    <property type="match status" value="1"/>
</dbReference>
<dbReference type="STRING" id="1503925.TH53_21435"/>
<name>A0A0D0FS39_9SPHI</name>
<dbReference type="EMBL" id="JXRA01000108">
    <property type="protein sequence ID" value="KIO75269.1"/>
    <property type="molecule type" value="Genomic_DNA"/>
</dbReference>
<dbReference type="Proteomes" id="UP000032049">
    <property type="component" value="Unassembled WGS sequence"/>
</dbReference>
<dbReference type="OrthoDB" id="9796171at2"/>
<reference evidence="2 3" key="1">
    <citation type="submission" date="2015-01" db="EMBL/GenBank/DDBJ databases">
        <title>Draft genome sequence of Pedobacter sp. NL19 isolated from sludge of an effluent treatment pond in an abandoned uranium mine.</title>
        <authorList>
            <person name="Santos T."/>
            <person name="Caetano T."/>
            <person name="Covas C."/>
            <person name="Cruz A."/>
            <person name="Mendo S."/>
        </authorList>
    </citation>
    <scope>NUCLEOTIDE SEQUENCE [LARGE SCALE GENOMIC DNA]</scope>
    <source>
        <strain evidence="2 3">NL19</strain>
    </source>
</reference>
<proteinExistence type="predicted"/>
<dbReference type="InterPro" id="IPR000182">
    <property type="entry name" value="GNAT_dom"/>
</dbReference>
<dbReference type="Gene3D" id="3.40.630.30">
    <property type="match status" value="1"/>
</dbReference>
<sequence length="152" mass="17329">MEYTEICKPFDSLTVKELYAILRLRSEIFVVEQQCVFLDADNKDMSCQHLMLYQNKELMAYARIVPAGLSFTEPSIGRIVSSPAARGKGFGKQLVFLAISNCLRLYGNKPIKIGAQLYLKSFYESFGFIVTGEEYLEDDIIHIDMIRPISKL</sequence>
<feature type="domain" description="N-acetyltransferase" evidence="1">
    <location>
        <begin position="8"/>
        <end position="150"/>
    </location>
</feature>
<comment type="caution">
    <text evidence="2">The sequence shown here is derived from an EMBL/GenBank/DDBJ whole genome shotgun (WGS) entry which is preliminary data.</text>
</comment>
<dbReference type="GO" id="GO:0016747">
    <property type="term" value="F:acyltransferase activity, transferring groups other than amino-acyl groups"/>
    <property type="evidence" value="ECO:0007669"/>
    <property type="project" value="InterPro"/>
</dbReference>
<protein>
    <submittedName>
        <fullName evidence="2">Contig108, whole genome shotgun sequence</fullName>
    </submittedName>
</protein>
<dbReference type="CDD" id="cd04301">
    <property type="entry name" value="NAT_SF"/>
    <property type="match status" value="1"/>
</dbReference>
<organism evidence="2 3">
    <name type="scientific">Pedobacter lusitanus</name>
    <dbReference type="NCBI Taxonomy" id="1503925"/>
    <lineage>
        <taxon>Bacteria</taxon>
        <taxon>Pseudomonadati</taxon>
        <taxon>Bacteroidota</taxon>
        <taxon>Sphingobacteriia</taxon>
        <taxon>Sphingobacteriales</taxon>
        <taxon>Sphingobacteriaceae</taxon>
        <taxon>Pedobacter</taxon>
    </lineage>
</organism>
<evidence type="ECO:0000313" key="2">
    <source>
        <dbReference type="EMBL" id="KIO75269.1"/>
    </source>
</evidence>
<keyword evidence="3" id="KW-1185">Reference proteome</keyword>
<dbReference type="Pfam" id="PF13673">
    <property type="entry name" value="Acetyltransf_10"/>
    <property type="match status" value="1"/>
</dbReference>
<evidence type="ECO:0000259" key="1">
    <source>
        <dbReference type="PROSITE" id="PS51186"/>
    </source>
</evidence>
<dbReference type="InterPro" id="IPR016181">
    <property type="entry name" value="Acyl_CoA_acyltransferase"/>
</dbReference>
<dbReference type="AlphaFoldDB" id="A0A0D0FS39"/>
<evidence type="ECO:0000313" key="3">
    <source>
        <dbReference type="Proteomes" id="UP000032049"/>
    </source>
</evidence>
<accession>A0A0D0FS39</accession>